<comment type="catalytic activity">
    <reaction evidence="5">
        <text>[protein]-C-terminal S-[(2E,6E)-farnesyl]-L-cysteine + S-adenosyl-L-methionine = [protein]-C-terminal S-[(2E,6E)-farnesyl]-L-cysteine methyl ester + S-adenosyl-L-homocysteine</text>
        <dbReference type="Rhea" id="RHEA:21672"/>
        <dbReference type="Rhea" id="RHEA-COMP:12125"/>
        <dbReference type="Rhea" id="RHEA-COMP:12126"/>
        <dbReference type="ChEBI" id="CHEBI:57856"/>
        <dbReference type="ChEBI" id="CHEBI:59789"/>
        <dbReference type="ChEBI" id="CHEBI:90510"/>
        <dbReference type="ChEBI" id="CHEBI:90511"/>
        <dbReference type="EC" id="2.1.1.100"/>
    </reaction>
</comment>
<gene>
    <name evidence="6" type="ORF">FA14DRAFT_185877</name>
</gene>
<evidence type="ECO:0000256" key="3">
    <source>
        <dbReference type="ARBA" id="ARBA00022989"/>
    </source>
</evidence>
<accession>A0A316V2X1</accession>
<dbReference type="GO" id="GO:0004671">
    <property type="term" value="F:protein C-terminal S-isoprenylcysteine carboxyl O-methyltransferase activity"/>
    <property type="evidence" value="ECO:0007669"/>
    <property type="project" value="UniProtKB-EC"/>
</dbReference>
<evidence type="ECO:0000256" key="1">
    <source>
        <dbReference type="ARBA" id="ARBA00004141"/>
    </source>
</evidence>
<dbReference type="GeneID" id="37023266"/>
<dbReference type="STRING" id="1280837.A0A316V2X1"/>
<feature type="transmembrane region" description="Helical" evidence="5">
    <location>
        <begin position="215"/>
        <end position="238"/>
    </location>
</feature>
<keyword evidence="5" id="KW-0808">Transferase</keyword>
<dbReference type="InterPro" id="IPR007269">
    <property type="entry name" value="ICMT_MeTrfase"/>
</dbReference>
<dbReference type="PANTHER" id="PTHR12714:SF9">
    <property type="entry name" value="PROTEIN-S-ISOPRENYLCYSTEINE O-METHYLTRANSFERASE"/>
    <property type="match status" value="1"/>
</dbReference>
<evidence type="ECO:0000313" key="7">
    <source>
        <dbReference type="Proteomes" id="UP000245771"/>
    </source>
</evidence>
<dbReference type="GO" id="GO:0005789">
    <property type="term" value="C:endoplasmic reticulum membrane"/>
    <property type="evidence" value="ECO:0007669"/>
    <property type="project" value="UniProtKB-SubCell"/>
</dbReference>
<evidence type="ECO:0000256" key="5">
    <source>
        <dbReference type="RuleBase" id="RU362022"/>
    </source>
</evidence>
<evidence type="ECO:0000256" key="4">
    <source>
        <dbReference type="ARBA" id="ARBA00023136"/>
    </source>
</evidence>
<evidence type="ECO:0000313" key="6">
    <source>
        <dbReference type="EMBL" id="PWN31907.1"/>
    </source>
</evidence>
<sequence>MMLDQVKSSPTSPSIPKSMKMFANSLIIVTQAIVSCLAGIAVFLGEVDPSNTKIKFLSTPPNTSRTTKDVDDRLYSSTFLFKSLHVKFFFVKYGGLMNGFGQGIYMILRHYNPGMEALMFNLIAITCVGMRIWCFKTLKQSFTYKLKTHEDQKLITTGPYKYLAHPSYTAMICSTLCLLGALMGPYNALLDGISNQPFSDSFWLTTIRLDNPRSIFLAFNLFMALYSSILTSSVIFFIRIPSEEAMMREHFGKHYDEFLRKRWHVIPFLY</sequence>
<dbReference type="Pfam" id="PF04140">
    <property type="entry name" value="ICMT"/>
    <property type="match status" value="1"/>
</dbReference>
<keyword evidence="5" id="KW-0949">S-adenosyl-L-methionine</keyword>
<dbReference type="EC" id="2.1.1.100" evidence="5"/>
<reference evidence="6 7" key="1">
    <citation type="journal article" date="2018" name="Mol. Biol. Evol.">
        <title>Broad Genomic Sampling Reveals a Smut Pathogenic Ancestry of the Fungal Clade Ustilaginomycotina.</title>
        <authorList>
            <person name="Kijpornyongpan T."/>
            <person name="Mondo S.J."/>
            <person name="Barry K."/>
            <person name="Sandor L."/>
            <person name="Lee J."/>
            <person name="Lipzen A."/>
            <person name="Pangilinan J."/>
            <person name="LaButti K."/>
            <person name="Hainaut M."/>
            <person name="Henrissat B."/>
            <person name="Grigoriev I.V."/>
            <person name="Spatafora J.W."/>
            <person name="Aime M.C."/>
        </authorList>
    </citation>
    <scope>NUCLEOTIDE SEQUENCE [LARGE SCALE GENOMIC DNA]</scope>
    <source>
        <strain evidence="6 7">MCA 3882</strain>
    </source>
</reference>
<evidence type="ECO:0000256" key="2">
    <source>
        <dbReference type="ARBA" id="ARBA00022692"/>
    </source>
</evidence>
<dbReference type="Gene3D" id="1.20.120.1630">
    <property type="match status" value="1"/>
</dbReference>
<dbReference type="OrthoDB" id="422086at2759"/>
<dbReference type="PANTHER" id="PTHR12714">
    <property type="entry name" value="PROTEIN-S ISOPRENYLCYSTEINE O-METHYLTRANSFERASE"/>
    <property type="match status" value="1"/>
</dbReference>
<dbReference type="Proteomes" id="UP000245771">
    <property type="component" value="Unassembled WGS sequence"/>
</dbReference>
<keyword evidence="2 5" id="KW-0812">Transmembrane</keyword>
<keyword evidence="5" id="KW-0256">Endoplasmic reticulum</keyword>
<proteinExistence type="inferred from homology"/>
<feature type="transmembrane region" description="Helical" evidence="5">
    <location>
        <begin position="21"/>
        <end position="44"/>
    </location>
</feature>
<dbReference type="AlphaFoldDB" id="A0A316V2X1"/>
<feature type="transmembrane region" description="Helical" evidence="5">
    <location>
        <begin position="117"/>
        <end position="135"/>
    </location>
</feature>
<dbReference type="RefSeq" id="XP_025352209.1">
    <property type="nucleotide sequence ID" value="XM_025501485.1"/>
</dbReference>
<dbReference type="EMBL" id="KZ819606">
    <property type="protein sequence ID" value="PWN31907.1"/>
    <property type="molecule type" value="Genomic_DNA"/>
</dbReference>
<comment type="subcellular location">
    <subcellularLocation>
        <location evidence="5">Endoplasmic reticulum membrane</location>
        <topology evidence="5">Multi-pass membrane protein</topology>
    </subcellularLocation>
    <subcellularLocation>
        <location evidence="1">Membrane</location>
        <topology evidence="1">Multi-pass membrane protein</topology>
    </subcellularLocation>
</comment>
<keyword evidence="7" id="KW-1185">Reference proteome</keyword>
<protein>
    <recommendedName>
        <fullName evidence="5">Protein-S-isoprenylcysteine O-methyltransferase</fullName>
        <ecNumber evidence="5">2.1.1.100</ecNumber>
    </recommendedName>
</protein>
<comment type="similarity">
    <text evidence="5">Belongs to the class VI-like SAM-binding methyltransferase superfamily. Isoprenylcysteine carboxyl methyltransferase family.</text>
</comment>
<keyword evidence="3 5" id="KW-1133">Transmembrane helix</keyword>
<name>A0A316V2X1_9BASI</name>
<dbReference type="GO" id="GO:0032259">
    <property type="term" value="P:methylation"/>
    <property type="evidence" value="ECO:0007669"/>
    <property type="project" value="UniProtKB-KW"/>
</dbReference>
<dbReference type="InParanoid" id="A0A316V2X1"/>
<organism evidence="6 7">
    <name type="scientific">Meira miltonrushii</name>
    <dbReference type="NCBI Taxonomy" id="1280837"/>
    <lineage>
        <taxon>Eukaryota</taxon>
        <taxon>Fungi</taxon>
        <taxon>Dikarya</taxon>
        <taxon>Basidiomycota</taxon>
        <taxon>Ustilaginomycotina</taxon>
        <taxon>Exobasidiomycetes</taxon>
        <taxon>Exobasidiales</taxon>
        <taxon>Brachybasidiaceae</taxon>
        <taxon>Meira</taxon>
    </lineage>
</organism>
<keyword evidence="4 5" id="KW-0472">Membrane</keyword>
<feature type="transmembrane region" description="Helical" evidence="5">
    <location>
        <begin position="168"/>
        <end position="189"/>
    </location>
</feature>
<keyword evidence="5" id="KW-0489">Methyltransferase</keyword>